<name>A0A1I0QVI5_9FIRM</name>
<evidence type="ECO:0000313" key="2">
    <source>
        <dbReference type="Proteomes" id="UP000199701"/>
    </source>
</evidence>
<accession>A0A1I0QVI5</accession>
<evidence type="ECO:0000313" key="1">
    <source>
        <dbReference type="EMBL" id="SEW31653.1"/>
    </source>
</evidence>
<dbReference type="RefSeq" id="WP_092454558.1">
    <property type="nucleotide sequence ID" value="NZ_FOJI01000009.1"/>
</dbReference>
<reference evidence="1 2" key="1">
    <citation type="submission" date="2016-10" db="EMBL/GenBank/DDBJ databases">
        <authorList>
            <person name="de Groot N.N."/>
        </authorList>
    </citation>
    <scope>NUCLEOTIDE SEQUENCE [LARGE SCALE GENOMIC DNA]</scope>
    <source>
        <strain evidence="1 2">DSM 9179</strain>
    </source>
</reference>
<gene>
    <name evidence="1" type="ORF">SAMN05421659_109169</name>
</gene>
<dbReference type="EMBL" id="FOJI01000009">
    <property type="protein sequence ID" value="SEW31653.1"/>
    <property type="molecule type" value="Genomic_DNA"/>
</dbReference>
<sequence length="234" mass="28030">MTEEKTLELLNNQLEETISTFWERDINNKRTFEDDLNDINICELAQCLSKLGFTFKINSFIPENRLYYFQNEVFLEVGTQKVYLTKVKTYRFLIDEIILKVKEETVKADCETKYIYDLASFRNKPITQIYINSYEEGQDIQNIIRYISMYRKADEDFIKLLGQLGYTVKYKEYYDAGSHPYISLTNCPNTDTIWLVECNKQHTLYRSFDRRNKLEILYLLISLQYQENIFADEL</sequence>
<protein>
    <submittedName>
        <fullName evidence="1">Uncharacterized protein</fullName>
    </submittedName>
</protein>
<dbReference type="Proteomes" id="UP000199701">
    <property type="component" value="Unassembled WGS sequence"/>
</dbReference>
<dbReference type="AlphaFoldDB" id="A0A1I0QVI5"/>
<dbReference type="STRING" id="99656.SAMN05421659_109169"/>
<keyword evidence="2" id="KW-1185">Reference proteome</keyword>
<proteinExistence type="predicted"/>
<organism evidence="1 2">
    <name type="scientific">[Clostridium] fimetarium</name>
    <dbReference type="NCBI Taxonomy" id="99656"/>
    <lineage>
        <taxon>Bacteria</taxon>
        <taxon>Bacillati</taxon>
        <taxon>Bacillota</taxon>
        <taxon>Clostridia</taxon>
        <taxon>Lachnospirales</taxon>
        <taxon>Lachnospiraceae</taxon>
    </lineage>
</organism>